<sequence length="93" mass="9339">MFDGTALAHQLHSPALLDDVRSAFVDGIDTALLVCGGIAFTGALLALALFPRRATTALPDAPDDGDEGDAVDIAGTVAGVSRPPHVSQAGGET</sequence>
<dbReference type="EMBL" id="FZMO01000534">
    <property type="protein sequence ID" value="SNQ51346.1"/>
    <property type="molecule type" value="Genomic_DNA"/>
</dbReference>
<gene>
    <name evidence="2" type="ORF">FRACA_680020</name>
</gene>
<dbReference type="AlphaFoldDB" id="A0A2I2L0A6"/>
<name>A0A2I2L0A6_9ACTN</name>
<protein>
    <submittedName>
        <fullName evidence="2">Uncharacterized protein</fullName>
    </submittedName>
</protein>
<accession>A0A2I2L0A6</accession>
<keyword evidence="3" id="KW-1185">Reference proteome</keyword>
<dbReference type="Proteomes" id="UP000234331">
    <property type="component" value="Unassembled WGS sequence"/>
</dbReference>
<organism evidence="2 3">
    <name type="scientific">Frankia canadensis</name>
    <dbReference type="NCBI Taxonomy" id="1836972"/>
    <lineage>
        <taxon>Bacteria</taxon>
        <taxon>Bacillati</taxon>
        <taxon>Actinomycetota</taxon>
        <taxon>Actinomycetes</taxon>
        <taxon>Frankiales</taxon>
        <taxon>Frankiaceae</taxon>
        <taxon>Frankia</taxon>
    </lineage>
</organism>
<dbReference type="RefSeq" id="WP_207770561.1">
    <property type="nucleotide sequence ID" value="NZ_FZMO01000534.1"/>
</dbReference>
<keyword evidence="1" id="KW-1133">Transmembrane helix</keyword>
<proteinExistence type="predicted"/>
<keyword evidence="1" id="KW-0812">Transmembrane</keyword>
<feature type="transmembrane region" description="Helical" evidence="1">
    <location>
        <begin position="31"/>
        <end position="50"/>
    </location>
</feature>
<evidence type="ECO:0000256" key="1">
    <source>
        <dbReference type="SAM" id="Phobius"/>
    </source>
</evidence>
<evidence type="ECO:0000313" key="3">
    <source>
        <dbReference type="Proteomes" id="UP000234331"/>
    </source>
</evidence>
<keyword evidence="1" id="KW-0472">Membrane</keyword>
<evidence type="ECO:0000313" key="2">
    <source>
        <dbReference type="EMBL" id="SNQ51346.1"/>
    </source>
</evidence>
<reference evidence="2 3" key="1">
    <citation type="submission" date="2017-06" db="EMBL/GenBank/DDBJ databases">
        <authorList>
            <person name="Kim H.J."/>
            <person name="Triplett B.A."/>
        </authorList>
    </citation>
    <scope>NUCLEOTIDE SEQUENCE [LARGE SCALE GENOMIC DNA]</scope>
    <source>
        <strain evidence="2">FRACA_ARgP5</strain>
    </source>
</reference>